<dbReference type="RefSeq" id="XP_031394843.1">
    <property type="nucleotide sequence ID" value="XM_031538983.1"/>
</dbReference>
<dbReference type="PANTHER" id="PTHR13105">
    <property type="entry name" value="MYELOID LEUKEMIA FACTOR"/>
    <property type="match status" value="1"/>
</dbReference>
<dbReference type="OrthoDB" id="8707547at2759"/>
<dbReference type="Pfam" id="PF10248">
    <property type="entry name" value="Mlf1IP"/>
    <property type="match status" value="1"/>
</dbReference>
<feature type="region of interest" description="Disordered" evidence="5">
    <location>
        <begin position="290"/>
        <end position="309"/>
    </location>
</feature>
<reference evidence="9" key="4">
    <citation type="submission" date="2025-04" db="UniProtKB">
        <authorList>
            <consortium name="RefSeq"/>
        </authorList>
    </citation>
    <scope>IDENTIFICATION</scope>
    <source>
        <tissue evidence="9">Leaf</tissue>
    </source>
</reference>
<sequence length="309" mass="34341">MERERQARDTFFNIDHPSRSFPGFGDFPSLVGGRDLFDDPFFTRPFGSFGGGDPFHNLFRPVGSIFDSNVSNGSMDDASNSGSNKGVVIEELDSDDESELTAKAATMATEEHYVGDQKHKLVSGEPWVEHPDNGAEAKKSMMLNSRSDHSRAQRTQDQTKNFSVQTSKVTYGGVNGAYYTSSRTRSRGSDGVVLEESKEADRSTCQATHRISRGINDKGHSVTRKLNSDGKVDTVQTLHNLNEDELASFERSWTNSGRDHLPNQNNVHDARLSEGDALGSWRRPFVDRGRFRSDNSTNSSKKVVRINID</sequence>
<feature type="region of interest" description="Disordered" evidence="5">
    <location>
        <begin position="182"/>
        <end position="201"/>
    </location>
</feature>
<keyword evidence="8" id="KW-1185">Reference proteome</keyword>
<evidence type="ECO:0000256" key="5">
    <source>
        <dbReference type="SAM" id="MobiDB-lite"/>
    </source>
</evidence>
<accession>A0A218VX04</accession>
<evidence type="ECO:0000256" key="1">
    <source>
        <dbReference type="ARBA" id="ARBA00004496"/>
    </source>
</evidence>
<dbReference type="GO" id="GO:0005737">
    <property type="term" value="C:cytoplasm"/>
    <property type="evidence" value="ECO:0007669"/>
    <property type="project" value="UniProtKB-SubCell"/>
</dbReference>
<comment type="similarity">
    <text evidence="2">Belongs to the MLF family.</text>
</comment>
<dbReference type="InterPro" id="IPR019376">
    <property type="entry name" value="Myeloid_leukemia_factor"/>
</dbReference>
<name>A0A218VX04_PUNGR</name>
<evidence type="ECO:0000313" key="7">
    <source>
        <dbReference type="Proteomes" id="UP000197138"/>
    </source>
</evidence>
<feature type="compositionally biased region" description="Polar residues" evidence="5">
    <location>
        <begin position="153"/>
        <end position="162"/>
    </location>
</feature>
<keyword evidence="3" id="KW-0963">Cytoplasm</keyword>
<dbReference type="Proteomes" id="UP000515151">
    <property type="component" value="Chromosome 4"/>
</dbReference>
<keyword evidence="4" id="KW-0597">Phosphoprotein</keyword>
<evidence type="ECO:0000256" key="4">
    <source>
        <dbReference type="ARBA" id="ARBA00022553"/>
    </source>
</evidence>
<reference evidence="8" key="3">
    <citation type="journal article" date="2020" name="Plant Biotechnol. J.">
        <title>The pomegranate (Punica granatum L.) draft genome dissects genetic divergence between soft- and hard-seeded cultivars.</title>
        <authorList>
            <person name="Luo X."/>
            <person name="Li H."/>
            <person name="Wu Z."/>
            <person name="Yao W."/>
            <person name="Zhao P."/>
            <person name="Cao D."/>
            <person name="Yu H."/>
            <person name="Li K."/>
            <person name="Poudel K."/>
            <person name="Zhao D."/>
            <person name="Zhang F."/>
            <person name="Xia X."/>
            <person name="Chen L."/>
            <person name="Wang Q."/>
            <person name="Jing D."/>
            <person name="Cao S."/>
        </authorList>
    </citation>
    <scope>NUCLEOTIDE SEQUENCE [LARGE SCALE GENOMIC DNA]</scope>
</reference>
<dbReference type="AlphaFoldDB" id="A0A218VX04"/>
<evidence type="ECO:0000313" key="8">
    <source>
        <dbReference type="Proteomes" id="UP000515151"/>
    </source>
</evidence>
<organism evidence="6 7">
    <name type="scientific">Punica granatum</name>
    <name type="common">Pomegranate</name>
    <dbReference type="NCBI Taxonomy" id="22663"/>
    <lineage>
        <taxon>Eukaryota</taxon>
        <taxon>Viridiplantae</taxon>
        <taxon>Streptophyta</taxon>
        <taxon>Embryophyta</taxon>
        <taxon>Tracheophyta</taxon>
        <taxon>Spermatophyta</taxon>
        <taxon>Magnoliopsida</taxon>
        <taxon>eudicotyledons</taxon>
        <taxon>Gunneridae</taxon>
        <taxon>Pentapetalae</taxon>
        <taxon>rosids</taxon>
        <taxon>malvids</taxon>
        <taxon>Myrtales</taxon>
        <taxon>Lythraceae</taxon>
        <taxon>Punica</taxon>
    </lineage>
</organism>
<reference evidence="7" key="1">
    <citation type="journal article" date="2017" name="Plant J.">
        <title>The pomegranate (Punica granatum L.) genome and the genomics of punicalagin biosynthesis.</title>
        <authorList>
            <person name="Qin G."/>
            <person name="Xu C."/>
            <person name="Ming R."/>
            <person name="Tang H."/>
            <person name="Guyot R."/>
            <person name="Kramer E.M."/>
            <person name="Hu Y."/>
            <person name="Yi X."/>
            <person name="Qi Y."/>
            <person name="Xu X."/>
            <person name="Gao Z."/>
            <person name="Pan H."/>
            <person name="Jian J."/>
            <person name="Tian Y."/>
            <person name="Yue Z."/>
            <person name="Xu Y."/>
        </authorList>
    </citation>
    <scope>NUCLEOTIDE SEQUENCE [LARGE SCALE GENOMIC DNA]</scope>
    <source>
        <strain evidence="7">cv. Dabenzi</strain>
    </source>
</reference>
<feature type="region of interest" description="Disordered" evidence="5">
    <location>
        <begin position="142"/>
        <end position="162"/>
    </location>
</feature>
<gene>
    <name evidence="9" type="primary">LOC116206183</name>
    <name evidence="6" type="ORF">CDL15_Pgr028654</name>
</gene>
<reference evidence="6" key="2">
    <citation type="submission" date="2017-06" db="EMBL/GenBank/DDBJ databases">
        <title>The pomegranate genome and the genomics of punicalagin biosynthesis.</title>
        <authorList>
            <person name="Xu C."/>
        </authorList>
    </citation>
    <scope>NUCLEOTIDE SEQUENCE [LARGE SCALE GENOMIC DNA]</scope>
    <source>
        <tissue evidence="6">Fresh leaf</tissue>
    </source>
</reference>
<evidence type="ECO:0000256" key="3">
    <source>
        <dbReference type="ARBA" id="ARBA00022490"/>
    </source>
</evidence>
<evidence type="ECO:0000256" key="2">
    <source>
        <dbReference type="ARBA" id="ARBA00008332"/>
    </source>
</evidence>
<proteinExistence type="inferred from homology"/>
<evidence type="ECO:0000313" key="9">
    <source>
        <dbReference type="RefSeq" id="XP_031394843.1"/>
    </source>
</evidence>
<dbReference type="EMBL" id="MTKT01005739">
    <property type="protein sequence ID" value="OWM64936.1"/>
    <property type="molecule type" value="Genomic_DNA"/>
</dbReference>
<evidence type="ECO:0000313" key="6">
    <source>
        <dbReference type="EMBL" id="OWM64936.1"/>
    </source>
</evidence>
<dbReference type="GeneID" id="116206183"/>
<protein>
    <submittedName>
        <fullName evidence="9">Uncharacterized protein LOC116206183</fullName>
    </submittedName>
</protein>
<comment type="subcellular location">
    <subcellularLocation>
        <location evidence="1">Cytoplasm</location>
    </subcellularLocation>
</comment>
<dbReference type="Proteomes" id="UP000197138">
    <property type="component" value="Unassembled WGS sequence"/>
</dbReference>